<evidence type="ECO:0000256" key="3">
    <source>
        <dbReference type="ARBA" id="ARBA00022801"/>
    </source>
</evidence>
<dbReference type="Gene3D" id="3.40.50.300">
    <property type="entry name" value="P-loop containing nucleotide triphosphate hydrolases"/>
    <property type="match status" value="2"/>
</dbReference>
<sequence>MPPKAKSKPDTASKVPPAPPQQAAPPRRKQNIVKSGNAGSSKPTPPPLAPGQTAPPPPLFPVGYKSPISLLSERCQKNGWERPSVDPKKGSLPGTWTASVTLRRRNPKSGDIETVYMKPPPAPSDIAVEKSNAMEAKHWAAVYALFRFSNNLRLNLQLPPQTRDYYAALEKEKAASTPNKAWLWSLTPFETAAAAPPPPSFQPQPQAPSSRASASGPSSASTSRTGTPSAPRAVPAHAQPEQPKPLPKSWLEAPEVRMPSALRDLVEQTIRDSLPPEDFTPGGASPSHGHGGEDTPSYFPDELALEAELLATGFRRGHIHRALHLARSTRTPSEALRTSVLSHLHLLVPESDLPLSYRSSKPADATIRNATSKDSEELGRAWRAEKMARELGTPVQWVEGVLKAVEVGEEEGKVVDVLGRRMMGAEAAADELGLGEEKLRAWWTAGGNWEQLTAGEKDELKQRREDELVGLEGMFGARCRRLQAGEEGCEIAIPSSGADRVSLRILFHSSSLYPSPSPSSSDPDSTAPPHLPTFFISSPSLPPYIRLHLLSLLATQFLPSSAEHGETFVELVRAGYGGVVGEMVSYLEEHVQHAIEHPPDEREVLARLRPASEVQVSGANDGVGGRTTKTSAPTRARQHRREPTAQEQELLKLQLERLKETEGYRTMLEQRKRLPAWAMREQIVELVRKERVVIVCGETGSGKTTQVPAFILDDAISRSQGASTSIVVTQPRRVSAIGVASRVAAERCEDVNSPASRGLVGYAIRGERKAGRECRALFCTTGVVLARLSRGGDPDLEGVSHIFIDEVHERSVDSDFLLLELRDILQRNPKIKVILMSATINQKQFSDYFGGAPTIEIPGFTHPVRDHYLESYLPALLSSYKFHPSGKPARKATQAQLDRMHASFAEQGISETDVRTIGALENLTRAEKIDFGLVGATVAYCLERSGDVGGDILVFMTGVLEINQAIAAIRSAAPSSLASSLLILPLHANLTSAEQTSVFRPTPKGMRKVVVATNVAETSITIDGIVYVVDCGRVKENTFDAETGVTRLVEQWTSRAAGRQRRGRAGRTRPGECFRAPTHKTTYGCAELFTHYTETTSMPVQPMPEIRRTPLESLLLQIKSTRPDADVREYLGKALDPPQVKAIETAWATLRLLGAVEVAQGRPDMTARLTPLGGHLAMIPVDLRLAKAGEERLMLVLAAIFRCLDPILTIVALLSSKPFFLNPMEKREESKKARANFYTGKSDLLSDAKAFDACLAARKDGASAFRHFLDENFISPSTFRDVLSLRTDYLSALSSVGFVPLRCSASDEAFNQNSQNENLLKAIIFAGTARLVKVKLPKAVFDKGIGGAIERERESREVKFFEKEGRVFLHPTSLLFSETRFATPFATYFNKHVTTKPFLRDATEVPLYAVLLFSPGHVSMELERGVTVHLSADEWVHMRAWPRIGVLVNGLRRLFDQELERELEEPGFGG</sequence>
<feature type="compositionally biased region" description="Polar residues" evidence="7">
    <location>
        <begin position="32"/>
        <end position="42"/>
    </location>
</feature>
<keyword evidence="2" id="KW-0547">Nucleotide-binding</keyword>
<keyword evidence="5" id="KW-0067">ATP-binding</keyword>
<feature type="domain" description="Helicase ATP-binding" evidence="8">
    <location>
        <begin position="684"/>
        <end position="858"/>
    </location>
</feature>
<dbReference type="EC" id="3.6.4.13" evidence="1"/>
<evidence type="ECO:0000256" key="4">
    <source>
        <dbReference type="ARBA" id="ARBA00022806"/>
    </source>
</evidence>
<dbReference type="CDD" id="cd18791">
    <property type="entry name" value="SF2_C_RHA"/>
    <property type="match status" value="1"/>
</dbReference>
<dbReference type="InterPro" id="IPR002464">
    <property type="entry name" value="DNA/RNA_helicase_DEAH_CS"/>
</dbReference>
<dbReference type="SMART" id="SM00490">
    <property type="entry name" value="HELICc"/>
    <property type="match status" value="1"/>
</dbReference>
<dbReference type="InterPro" id="IPR059023">
    <property type="entry name" value="RNA_hel_CTD"/>
</dbReference>
<dbReference type="InterPro" id="IPR056328">
    <property type="entry name" value="DSRM_DHX29"/>
</dbReference>
<dbReference type="Pfam" id="PF21010">
    <property type="entry name" value="HA2_C"/>
    <property type="match status" value="1"/>
</dbReference>
<comment type="catalytic activity">
    <reaction evidence="6">
        <text>ATP + H2O = ADP + phosphate + H(+)</text>
        <dbReference type="Rhea" id="RHEA:13065"/>
        <dbReference type="ChEBI" id="CHEBI:15377"/>
        <dbReference type="ChEBI" id="CHEBI:15378"/>
        <dbReference type="ChEBI" id="CHEBI:30616"/>
        <dbReference type="ChEBI" id="CHEBI:43474"/>
        <dbReference type="ChEBI" id="CHEBI:456216"/>
        <dbReference type="EC" id="3.6.4.13"/>
    </reaction>
</comment>
<feature type="region of interest" description="Disordered" evidence="7">
    <location>
        <begin position="193"/>
        <end position="249"/>
    </location>
</feature>
<gene>
    <name evidence="10" type="primary">SPOSA6832_04813</name>
</gene>
<dbReference type="SMART" id="SM00487">
    <property type="entry name" value="DEXDc"/>
    <property type="match status" value="1"/>
</dbReference>
<dbReference type="SUPFAM" id="SSF52540">
    <property type="entry name" value="P-loop containing nucleoside triphosphate hydrolases"/>
    <property type="match status" value="1"/>
</dbReference>
<feature type="compositionally biased region" description="Pro residues" evidence="7">
    <location>
        <begin position="43"/>
        <end position="60"/>
    </location>
</feature>
<dbReference type="Pfam" id="PF24385">
    <property type="entry name" value="DSRM_DHX29"/>
    <property type="match status" value="1"/>
</dbReference>
<dbReference type="PROSITE" id="PS51194">
    <property type="entry name" value="HELICASE_CTER"/>
    <property type="match status" value="1"/>
</dbReference>
<dbReference type="Gene3D" id="1.20.120.1080">
    <property type="match status" value="1"/>
</dbReference>
<accession>A0A0D6ESW5</accession>
<dbReference type="GO" id="GO:0016787">
    <property type="term" value="F:hydrolase activity"/>
    <property type="evidence" value="ECO:0007669"/>
    <property type="project" value="UniProtKB-KW"/>
</dbReference>
<dbReference type="InterPro" id="IPR011709">
    <property type="entry name" value="DEAD-box_helicase_OB_fold"/>
</dbReference>
<dbReference type="InterPro" id="IPR027417">
    <property type="entry name" value="P-loop_NTPase"/>
</dbReference>
<evidence type="ECO:0000259" key="8">
    <source>
        <dbReference type="PROSITE" id="PS51192"/>
    </source>
</evidence>
<reference evidence="11" key="1">
    <citation type="submission" date="2015-02" db="EMBL/GenBank/DDBJ databases">
        <authorList>
            <person name="Gon?alves P."/>
        </authorList>
    </citation>
    <scope>NUCLEOTIDE SEQUENCE [LARGE SCALE GENOMIC DNA]</scope>
</reference>
<feature type="region of interest" description="Disordered" evidence="7">
    <location>
        <begin position="1"/>
        <end position="65"/>
    </location>
</feature>
<proteinExistence type="predicted"/>
<dbReference type="PANTHER" id="PTHR18934">
    <property type="entry name" value="ATP-DEPENDENT RNA HELICASE"/>
    <property type="match status" value="1"/>
</dbReference>
<protein>
    <recommendedName>
        <fullName evidence="1">RNA helicase</fullName>
        <ecNumber evidence="1">3.6.4.13</ecNumber>
    </recommendedName>
</protein>
<dbReference type="Pfam" id="PF00270">
    <property type="entry name" value="DEAD"/>
    <property type="match status" value="1"/>
</dbReference>
<dbReference type="InterPro" id="IPR014001">
    <property type="entry name" value="Helicase_ATP-bd"/>
</dbReference>
<evidence type="ECO:0000313" key="11">
    <source>
        <dbReference type="Proteomes" id="UP000243876"/>
    </source>
</evidence>
<evidence type="ECO:0000256" key="1">
    <source>
        <dbReference type="ARBA" id="ARBA00012552"/>
    </source>
</evidence>
<feature type="compositionally biased region" description="Low complexity" evidence="7">
    <location>
        <begin position="207"/>
        <end position="232"/>
    </location>
</feature>
<dbReference type="Pfam" id="PF07717">
    <property type="entry name" value="OB_NTP_bind"/>
    <property type="match status" value="1"/>
</dbReference>
<dbReference type="Pfam" id="PF26026">
    <property type="entry name" value="RNA_hel_CTD"/>
    <property type="match status" value="1"/>
</dbReference>
<dbReference type="CDD" id="cd17917">
    <property type="entry name" value="DEXHc_RHA-like"/>
    <property type="match status" value="1"/>
</dbReference>
<keyword evidence="11" id="KW-1185">Reference proteome</keyword>
<dbReference type="GO" id="GO:0003723">
    <property type="term" value="F:RNA binding"/>
    <property type="evidence" value="ECO:0007669"/>
    <property type="project" value="TreeGrafter"/>
</dbReference>
<dbReference type="Proteomes" id="UP000243876">
    <property type="component" value="Unassembled WGS sequence"/>
</dbReference>
<feature type="region of interest" description="Disordered" evidence="7">
    <location>
        <begin position="616"/>
        <end position="646"/>
    </location>
</feature>
<dbReference type="Pfam" id="PF00271">
    <property type="entry name" value="Helicase_C"/>
    <property type="match status" value="1"/>
</dbReference>
<dbReference type="InterPro" id="IPR001650">
    <property type="entry name" value="Helicase_C-like"/>
</dbReference>
<dbReference type="InterPro" id="IPR011545">
    <property type="entry name" value="DEAD/DEAH_box_helicase_dom"/>
</dbReference>
<dbReference type="OrthoDB" id="5600252at2759"/>
<dbReference type="GO" id="GO:0005524">
    <property type="term" value="F:ATP binding"/>
    <property type="evidence" value="ECO:0007669"/>
    <property type="project" value="UniProtKB-KW"/>
</dbReference>
<dbReference type="InterPro" id="IPR007502">
    <property type="entry name" value="Helicase-assoc_dom"/>
</dbReference>
<evidence type="ECO:0000256" key="7">
    <source>
        <dbReference type="SAM" id="MobiDB-lite"/>
    </source>
</evidence>
<evidence type="ECO:0000259" key="9">
    <source>
        <dbReference type="PROSITE" id="PS51194"/>
    </source>
</evidence>
<dbReference type="CDD" id="cd00048">
    <property type="entry name" value="DSRM_SF"/>
    <property type="match status" value="1"/>
</dbReference>
<evidence type="ECO:0000256" key="5">
    <source>
        <dbReference type="ARBA" id="ARBA00022840"/>
    </source>
</evidence>
<feature type="domain" description="Helicase C-terminal" evidence="9">
    <location>
        <begin position="933"/>
        <end position="1122"/>
    </location>
</feature>
<dbReference type="SMART" id="SM00847">
    <property type="entry name" value="HA2"/>
    <property type="match status" value="1"/>
</dbReference>
<evidence type="ECO:0000256" key="6">
    <source>
        <dbReference type="ARBA" id="ARBA00047984"/>
    </source>
</evidence>
<dbReference type="GO" id="GO:0003724">
    <property type="term" value="F:RNA helicase activity"/>
    <property type="evidence" value="ECO:0007669"/>
    <property type="project" value="UniProtKB-EC"/>
</dbReference>
<keyword evidence="4" id="KW-0347">Helicase</keyword>
<dbReference type="GO" id="GO:1990904">
    <property type="term" value="C:ribonucleoprotein complex"/>
    <property type="evidence" value="ECO:0007669"/>
    <property type="project" value="UniProtKB-ARBA"/>
</dbReference>
<evidence type="ECO:0000313" key="10">
    <source>
        <dbReference type="EMBL" id="CEQ42928.1"/>
    </source>
</evidence>
<dbReference type="EMBL" id="CENE01000041">
    <property type="protein sequence ID" value="CEQ42928.1"/>
    <property type="molecule type" value="Genomic_DNA"/>
</dbReference>
<dbReference type="PROSITE" id="PS51192">
    <property type="entry name" value="HELICASE_ATP_BIND_1"/>
    <property type="match status" value="1"/>
</dbReference>
<dbReference type="PANTHER" id="PTHR18934:SF267">
    <property type="entry name" value="ATP-DEPENDENT RNA HELICASE YLR419W-RELATED"/>
    <property type="match status" value="1"/>
</dbReference>
<evidence type="ECO:0000256" key="2">
    <source>
        <dbReference type="ARBA" id="ARBA00022741"/>
    </source>
</evidence>
<organism evidence="10 11">
    <name type="scientific">Sporidiobolus salmonicolor</name>
    <name type="common">Yeast-like fungus</name>
    <name type="synonym">Sporobolomyces salmonicolor</name>
    <dbReference type="NCBI Taxonomy" id="5005"/>
    <lineage>
        <taxon>Eukaryota</taxon>
        <taxon>Fungi</taxon>
        <taxon>Dikarya</taxon>
        <taxon>Basidiomycota</taxon>
        <taxon>Pucciniomycotina</taxon>
        <taxon>Microbotryomycetes</taxon>
        <taxon>Sporidiobolales</taxon>
        <taxon>Sporidiobolaceae</taxon>
        <taxon>Sporobolomyces</taxon>
    </lineage>
</organism>
<feature type="region of interest" description="Disordered" evidence="7">
    <location>
        <begin position="273"/>
        <end position="297"/>
    </location>
</feature>
<dbReference type="PROSITE" id="PS00690">
    <property type="entry name" value="DEAH_ATP_HELICASE"/>
    <property type="match status" value="1"/>
</dbReference>
<dbReference type="FunFam" id="3.40.50.300:FF:000500">
    <property type="entry name" value="ATP-dependent RNA helicase DHX29"/>
    <property type="match status" value="1"/>
</dbReference>
<keyword evidence="3" id="KW-0378">Hydrolase</keyword>
<feature type="compositionally biased region" description="Pro residues" evidence="7">
    <location>
        <begin position="195"/>
        <end position="206"/>
    </location>
</feature>
<name>A0A0D6ESW5_SPOSA</name>